<organism evidence="5">
    <name type="scientific">Aureoumbra lagunensis</name>
    <dbReference type="NCBI Taxonomy" id="44058"/>
    <lineage>
        <taxon>Eukaryota</taxon>
        <taxon>Sar</taxon>
        <taxon>Stramenopiles</taxon>
        <taxon>Ochrophyta</taxon>
        <taxon>Pelagophyceae</taxon>
        <taxon>Pelagomonadales</taxon>
        <taxon>Aureoumbra</taxon>
    </lineage>
</organism>
<dbReference type="GO" id="GO:0005829">
    <property type="term" value="C:cytosol"/>
    <property type="evidence" value="ECO:0007669"/>
    <property type="project" value="TreeGrafter"/>
</dbReference>
<dbReference type="InterPro" id="IPR008948">
    <property type="entry name" value="L-Aspartase-like"/>
</dbReference>
<dbReference type="Pfam" id="PF00206">
    <property type="entry name" value="Lyase_1"/>
    <property type="match status" value="1"/>
</dbReference>
<dbReference type="InterPro" id="IPR029419">
    <property type="entry name" value="Arg_succ_lyase_C"/>
</dbReference>
<evidence type="ECO:0000256" key="1">
    <source>
        <dbReference type="ARBA" id="ARBA00010755"/>
    </source>
</evidence>
<reference evidence="5" key="1">
    <citation type="submission" date="2021-01" db="EMBL/GenBank/DDBJ databases">
        <authorList>
            <person name="Corre E."/>
            <person name="Pelletier E."/>
            <person name="Niang G."/>
            <person name="Scheremetjew M."/>
            <person name="Finn R."/>
            <person name="Kale V."/>
            <person name="Holt S."/>
            <person name="Cochrane G."/>
            <person name="Meng A."/>
            <person name="Brown T."/>
            <person name="Cohen L."/>
        </authorList>
    </citation>
    <scope>NUCLEOTIDE SEQUENCE</scope>
    <source>
        <strain evidence="5">CCMP1510</strain>
    </source>
</reference>
<dbReference type="InterPro" id="IPR020557">
    <property type="entry name" value="Fumarate_lyase_CS"/>
</dbReference>
<feature type="domain" description="Argininosuccinate lyase C-terminal" evidence="3">
    <location>
        <begin position="354"/>
        <end position="420"/>
    </location>
</feature>
<sequence length="461" mass="51001">MEEFNASIAFDKALCMADIAGSKAYARALGRSGVLTENEVKSMCKGLDTIRNEWTDGTFEISWPGDEDIHTANERRLGEVVGTDLAGRLHTGRSRNDQVATDLRLWLRREVFDLRRSLRALIQTARNVAADSKAQDAVMPGYTHLQRAQPIRWSHFVLSHAWAWTRDCERLDALFERSDSCPLGSGALAGHPFFPPGERLHLARELGFSCITQNSLDAVADRDFCVDFAQWAALLGAHLARWSEDLIIYGSAEFGFVQFGGKYSTGSSLMPQKRNPDALELIRGKAARLQAAATQLVALISKLPSAYNKDLQEDKEAIFDVARTLRLMLPVAKGVLSTLTIVPEKMRVALVPAMLATDLAEYLVRRGVPFRETHHIAGRAVRLATEKKCTIADLSLTDLQSLHSAFDKDVHAIFNFEASLQIRDAEGGTSLRAQQSQLVALDAWLDRTRDCGPTEKAVAIV</sequence>
<dbReference type="SUPFAM" id="SSF48557">
    <property type="entry name" value="L-aspartase-like"/>
    <property type="match status" value="1"/>
</dbReference>
<dbReference type="Gene3D" id="1.10.40.30">
    <property type="entry name" value="Fumarase/aspartase (C-terminal domain)"/>
    <property type="match status" value="1"/>
</dbReference>
<dbReference type="FunFam" id="1.20.200.10:FF:000015">
    <property type="entry name" value="argininosuccinate lyase isoform X2"/>
    <property type="match status" value="1"/>
</dbReference>
<dbReference type="PANTHER" id="PTHR43814:SF1">
    <property type="entry name" value="ARGININOSUCCINATE LYASE"/>
    <property type="match status" value="1"/>
</dbReference>
<comment type="similarity">
    <text evidence="1">Belongs to the lyase 1 family. Argininosuccinate lyase subfamily.</text>
</comment>
<evidence type="ECO:0000313" key="5">
    <source>
        <dbReference type="EMBL" id="CAE0365788.1"/>
    </source>
</evidence>
<dbReference type="Pfam" id="PF14698">
    <property type="entry name" value="ASL_C2"/>
    <property type="match status" value="1"/>
</dbReference>
<feature type="domain" description="Fumarate lyase N-terminal" evidence="2">
    <location>
        <begin position="1"/>
        <end position="289"/>
    </location>
</feature>
<dbReference type="FunFam" id="1.10.275.10:FF:000002">
    <property type="entry name" value="Argininosuccinate lyase"/>
    <property type="match status" value="1"/>
</dbReference>
<dbReference type="NCBIfam" id="TIGR00838">
    <property type="entry name" value="argH"/>
    <property type="match status" value="1"/>
</dbReference>
<dbReference type="InterPro" id="IPR009049">
    <property type="entry name" value="Argininosuccinate_lyase"/>
</dbReference>
<evidence type="ECO:0000259" key="2">
    <source>
        <dbReference type="Pfam" id="PF00206"/>
    </source>
</evidence>
<proteinExistence type="inferred from homology"/>
<dbReference type="InterPro" id="IPR000362">
    <property type="entry name" value="Fumarate_lyase_fam"/>
</dbReference>
<dbReference type="Gene3D" id="1.20.200.10">
    <property type="entry name" value="Fumarase/aspartase (Central domain)"/>
    <property type="match status" value="1"/>
</dbReference>
<dbReference type="HAMAP" id="MF_00006">
    <property type="entry name" value="Arg_succ_lyase"/>
    <property type="match status" value="1"/>
</dbReference>
<dbReference type="InterPro" id="IPR024083">
    <property type="entry name" value="Fumarase/histidase_N"/>
</dbReference>
<accession>A0A6S8BZW7</accession>
<dbReference type="PROSITE" id="PS00163">
    <property type="entry name" value="FUMARATE_LYASES"/>
    <property type="match status" value="1"/>
</dbReference>
<evidence type="ECO:0000313" key="4">
    <source>
        <dbReference type="EMBL" id="CAE0365787.1"/>
    </source>
</evidence>
<dbReference type="GO" id="GO:0042450">
    <property type="term" value="P:L-arginine biosynthetic process via ornithine"/>
    <property type="evidence" value="ECO:0007669"/>
    <property type="project" value="InterPro"/>
</dbReference>
<dbReference type="PRINTS" id="PR00145">
    <property type="entry name" value="ARGSUCLYASE"/>
</dbReference>
<dbReference type="FunFam" id="1.10.40.30:FF:000001">
    <property type="entry name" value="Argininosuccinate lyase"/>
    <property type="match status" value="1"/>
</dbReference>
<evidence type="ECO:0008006" key="6">
    <source>
        <dbReference type="Google" id="ProtNLM"/>
    </source>
</evidence>
<dbReference type="AlphaFoldDB" id="A0A6S8BZW7"/>
<dbReference type="EMBL" id="HBIJ01009298">
    <property type="protein sequence ID" value="CAE0365787.1"/>
    <property type="molecule type" value="Transcribed_RNA"/>
</dbReference>
<dbReference type="InterPro" id="IPR022761">
    <property type="entry name" value="Fumarate_lyase_N"/>
</dbReference>
<name>A0A6S8BZW7_9STRA</name>
<dbReference type="PRINTS" id="PR00149">
    <property type="entry name" value="FUMRATELYASE"/>
</dbReference>
<gene>
    <name evidence="4" type="ORF">ALAG00032_LOCUS6531</name>
    <name evidence="5" type="ORF">ALAG00032_LOCUS6532</name>
</gene>
<evidence type="ECO:0000259" key="3">
    <source>
        <dbReference type="Pfam" id="PF14698"/>
    </source>
</evidence>
<dbReference type="PANTHER" id="PTHR43814">
    <property type="entry name" value="ARGININOSUCCINATE LYASE"/>
    <property type="match status" value="1"/>
</dbReference>
<dbReference type="Gene3D" id="1.10.275.10">
    <property type="entry name" value="Fumarase/aspartase (N-terminal domain)"/>
    <property type="match status" value="1"/>
</dbReference>
<dbReference type="EMBL" id="HBIJ01009299">
    <property type="protein sequence ID" value="CAE0365788.1"/>
    <property type="molecule type" value="Transcribed_RNA"/>
</dbReference>
<protein>
    <recommendedName>
        <fullName evidence="6">Argininosuccinate lyase</fullName>
    </recommendedName>
</protein>
<dbReference type="GO" id="GO:0004056">
    <property type="term" value="F:argininosuccinate lyase activity"/>
    <property type="evidence" value="ECO:0007669"/>
    <property type="project" value="InterPro"/>
</dbReference>
<dbReference type="CDD" id="cd01359">
    <property type="entry name" value="Argininosuccinate_lyase"/>
    <property type="match status" value="1"/>
</dbReference>